<evidence type="ECO:0000256" key="2">
    <source>
        <dbReference type="ARBA" id="ARBA00022801"/>
    </source>
</evidence>
<dbReference type="HOGENOM" id="CLU_004675_1_0_0"/>
<keyword evidence="1" id="KW-0540">Nuclease</keyword>
<dbReference type="Proteomes" id="UP000010467">
    <property type="component" value="Chromosome"/>
</dbReference>
<dbReference type="GO" id="GO:0008409">
    <property type="term" value="F:5'-3' exonuclease activity"/>
    <property type="evidence" value="ECO:0007669"/>
    <property type="project" value="InterPro"/>
</dbReference>
<dbReference type="InterPro" id="IPR020045">
    <property type="entry name" value="DNA_polI_H3TH"/>
</dbReference>
<dbReference type="EMBL" id="CP003382">
    <property type="protein sequence ID" value="AFZ67490.1"/>
    <property type="molecule type" value="Genomic_DNA"/>
</dbReference>
<dbReference type="SUPFAM" id="SSF88723">
    <property type="entry name" value="PIN domain-like"/>
    <property type="match status" value="1"/>
</dbReference>
<reference evidence="5" key="1">
    <citation type="submission" date="2012-03" db="EMBL/GenBank/DDBJ databases">
        <title>Complete sequence of chromosome of Deinococcus peraridilitoris DSM 19664.</title>
        <authorList>
            <person name="Lucas S."/>
            <person name="Copeland A."/>
            <person name="Lapidus A."/>
            <person name="Glavina del Rio T."/>
            <person name="Dalin E."/>
            <person name="Tice H."/>
            <person name="Bruce D."/>
            <person name="Goodwin L."/>
            <person name="Pitluck S."/>
            <person name="Peters L."/>
            <person name="Mikhailova N."/>
            <person name="Lu M."/>
            <person name="Kyrpides N."/>
            <person name="Mavromatis K."/>
            <person name="Ivanova N."/>
            <person name="Brettin T."/>
            <person name="Detter J.C."/>
            <person name="Han C."/>
            <person name="Larimer F."/>
            <person name="Land M."/>
            <person name="Hauser L."/>
            <person name="Markowitz V."/>
            <person name="Cheng J.-F."/>
            <person name="Hugenholtz P."/>
            <person name="Woyke T."/>
            <person name="Wu D."/>
            <person name="Pukall R."/>
            <person name="Steenblock K."/>
            <person name="Brambilla E."/>
            <person name="Klenk H.-P."/>
            <person name="Eisen J.A."/>
        </authorList>
    </citation>
    <scope>NUCLEOTIDE SEQUENCE [LARGE SCALE GENOMIC DNA]</scope>
    <source>
        <strain evidence="5">DSM 19664 / LMG 22246 / CIP 109416 / KR-200</strain>
    </source>
</reference>
<dbReference type="Gene3D" id="3.40.50.1010">
    <property type="entry name" value="5'-nuclease"/>
    <property type="match status" value="1"/>
</dbReference>
<dbReference type="eggNOG" id="COG0258">
    <property type="taxonomic scope" value="Bacteria"/>
</dbReference>
<gene>
    <name evidence="4" type="ordered locus">Deipe_1991</name>
</gene>
<dbReference type="SMART" id="SM00475">
    <property type="entry name" value="53EXOc"/>
    <property type="match status" value="1"/>
</dbReference>
<dbReference type="KEGG" id="dpd:Deipe_1991"/>
<evidence type="ECO:0000259" key="3">
    <source>
        <dbReference type="SMART" id="SM00475"/>
    </source>
</evidence>
<name>L0A3A1_DEIPD</name>
<keyword evidence="4" id="KW-0269">Exonuclease</keyword>
<evidence type="ECO:0000313" key="5">
    <source>
        <dbReference type="Proteomes" id="UP000010467"/>
    </source>
</evidence>
<sequence length="276" mass="30638">MAVSPLLIIDVQGLAYRSYSGLQSARRKEALERGQDPALLGPPDQRAALAFFARALARRLEEHRPRHAYGALEGGRTFREELFPAYKKNRAPKDEALRIFLQLAREVAARQLDVVEAPGFEADDVIASLAARNTRHELVIRTGDRDLYALVRDEGPRVTVYREDLRCVIDEAGVLREYGVTPAQVPLAKMLMGDEGDNIPGVSGLGKGRAARILLACPDLDTIWRKRAVLGKAEWRGLEACGYERLQLYLQLTTLRTDAPLRRPEGALSATLRTSA</sequence>
<dbReference type="InterPro" id="IPR020046">
    <property type="entry name" value="5-3_exonucl_a-hlix_arch_N"/>
</dbReference>
<feature type="domain" description="5'-3' exonuclease" evidence="3">
    <location>
        <begin position="4"/>
        <end position="271"/>
    </location>
</feature>
<dbReference type="CDD" id="cd09859">
    <property type="entry name" value="PIN_53EXO"/>
    <property type="match status" value="1"/>
</dbReference>
<dbReference type="PANTHER" id="PTHR42646">
    <property type="entry name" value="FLAP ENDONUCLEASE XNI"/>
    <property type="match status" value="1"/>
</dbReference>
<dbReference type="SUPFAM" id="SSF47807">
    <property type="entry name" value="5' to 3' exonuclease, C-terminal subdomain"/>
    <property type="match status" value="1"/>
</dbReference>
<keyword evidence="2" id="KW-0378">Hydrolase</keyword>
<evidence type="ECO:0000313" key="4">
    <source>
        <dbReference type="EMBL" id="AFZ67490.1"/>
    </source>
</evidence>
<dbReference type="GO" id="GO:0017108">
    <property type="term" value="F:5'-flap endonuclease activity"/>
    <property type="evidence" value="ECO:0007669"/>
    <property type="project" value="InterPro"/>
</dbReference>
<dbReference type="InterPro" id="IPR029060">
    <property type="entry name" value="PIN-like_dom_sf"/>
</dbReference>
<evidence type="ECO:0000256" key="1">
    <source>
        <dbReference type="ARBA" id="ARBA00022722"/>
    </source>
</evidence>
<dbReference type="InterPro" id="IPR002421">
    <property type="entry name" value="5-3_exonuclease"/>
</dbReference>
<accession>L0A3A1</accession>
<protein>
    <submittedName>
        <fullName evidence="4">5'-3' exonuclease (Including N-terminal domain of PolI)</fullName>
    </submittedName>
</protein>
<dbReference type="GO" id="GO:0033567">
    <property type="term" value="P:DNA replication, Okazaki fragment processing"/>
    <property type="evidence" value="ECO:0007669"/>
    <property type="project" value="InterPro"/>
</dbReference>
<dbReference type="RefSeq" id="WP_015235795.1">
    <property type="nucleotide sequence ID" value="NC_019793.1"/>
</dbReference>
<dbReference type="InterPro" id="IPR036279">
    <property type="entry name" value="5-3_exonuclease_C_sf"/>
</dbReference>
<dbReference type="AlphaFoldDB" id="L0A3A1"/>
<dbReference type="InterPro" id="IPR038969">
    <property type="entry name" value="FEN"/>
</dbReference>
<proteinExistence type="predicted"/>
<dbReference type="PATRIC" id="fig|937777.3.peg.1998"/>
<organism evidence="4 5">
    <name type="scientific">Deinococcus peraridilitoris (strain DSM 19664 / LMG 22246 / CIP 109416 / KR-200)</name>
    <dbReference type="NCBI Taxonomy" id="937777"/>
    <lineage>
        <taxon>Bacteria</taxon>
        <taxon>Thermotogati</taxon>
        <taxon>Deinococcota</taxon>
        <taxon>Deinococci</taxon>
        <taxon>Deinococcales</taxon>
        <taxon>Deinococcaceae</taxon>
        <taxon>Deinococcus</taxon>
    </lineage>
</organism>
<dbReference type="Pfam" id="PF02739">
    <property type="entry name" value="5_3_exonuc_N"/>
    <property type="match status" value="1"/>
</dbReference>
<keyword evidence="5" id="KW-1185">Reference proteome</keyword>
<dbReference type="OrthoDB" id="9806424at2"/>
<dbReference type="GO" id="GO:0003677">
    <property type="term" value="F:DNA binding"/>
    <property type="evidence" value="ECO:0007669"/>
    <property type="project" value="InterPro"/>
</dbReference>
<dbReference type="STRING" id="937777.Deipe_1991"/>
<dbReference type="Gene3D" id="1.10.150.20">
    <property type="entry name" value="5' to 3' exonuclease, C-terminal subdomain"/>
    <property type="match status" value="1"/>
</dbReference>
<dbReference type="PANTHER" id="PTHR42646:SF2">
    <property type="entry name" value="5'-3' EXONUCLEASE FAMILY PROTEIN"/>
    <property type="match status" value="1"/>
</dbReference>
<dbReference type="Pfam" id="PF01367">
    <property type="entry name" value="5_3_exonuc"/>
    <property type="match status" value="1"/>
</dbReference>